<proteinExistence type="predicted"/>
<evidence type="ECO:0000256" key="6">
    <source>
        <dbReference type="ARBA" id="ARBA00023157"/>
    </source>
</evidence>
<dbReference type="Pfam" id="PF21114">
    <property type="entry name" value="DDR1-2_DS-like"/>
    <property type="match status" value="1"/>
</dbReference>
<dbReference type="Gene3D" id="2.60.120.1190">
    <property type="match status" value="1"/>
</dbReference>
<dbReference type="OrthoDB" id="6071166at2759"/>
<dbReference type="Proteomes" id="UP000194236">
    <property type="component" value="Unassembled WGS sequence"/>
</dbReference>
<evidence type="ECO:0000256" key="1">
    <source>
        <dbReference type="ARBA" id="ARBA00004479"/>
    </source>
</evidence>
<protein>
    <recommendedName>
        <fullName evidence="9">Discoidin domain-containing protein</fullName>
    </recommendedName>
</protein>
<keyword evidence="7" id="KW-0325">Glycoprotein</keyword>
<evidence type="ECO:0000256" key="2">
    <source>
        <dbReference type="ARBA" id="ARBA00022692"/>
    </source>
</evidence>
<evidence type="ECO:0000256" key="8">
    <source>
        <dbReference type="SAM" id="Phobius"/>
    </source>
</evidence>
<name>A0A1Y3B7R4_EURMA</name>
<evidence type="ECO:0000256" key="4">
    <source>
        <dbReference type="ARBA" id="ARBA00022989"/>
    </source>
</evidence>
<keyword evidence="4 8" id="KW-1133">Transmembrane helix</keyword>
<evidence type="ECO:0000256" key="3">
    <source>
        <dbReference type="ARBA" id="ARBA00022729"/>
    </source>
</evidence>
<dbReference type="GO" id="GO:0016020">
    <property type="term" value="C:membrane"/>
    <property type="evidence" value="ECO:0007669"/>
    <property type="project" value="UniProtKB-SubCell"/>
</dbReference>
<keyword evidence="5 8" id="KW-0472">Membrane</keyword>
<sequence length="138" mass="15971">MPDLVLENPRDVDVHLHFKAARFVKFDFQFGSKWILMSEVAFNTNPIDENTTLSYEQLDWSYDDDLLPFSTAINNDRTLFPQTTFFIVFGVLFVVICSVVIVLLRLHLRRKEKAGHIVVCMKLAGKPNLYYSLKPVES</sequence>
<evidence type="ECO:0000256" key="7">
    <source>
        <dbReference type="ARBA" id="ARBA00023180"/>
    </source>
</evidence>
<feature type="transmembrane region" description="Helical" evidence="8">
    <location>
        <begin position="84"/>
        <end position="104"/>
    </location>
</feature>
<evidence type="ECO:0000256" key="5">
    <source>
        <dbReference type="ARBA" id="ARBA00023136"/>
    </source>
</evidence>
<comment type="caution">
    <text evidence="10">The sequence shown here is derived from an EMBL/GenBank/DDBJ whole genome shotgun (WGS) entry which is preliminary data.</text>
</comment>
<evidence type="ECO:0000259" key="9">
    <source>
        <dbReference type="Pfam" id="PF21114"/>
    </source>
</evidence>
<keyword evidence="6" id="KW-1015">Disulfide bond</keyword>
<comment type="subcellular location">
    <subcellularLocation>
        <location evidence="1">Membrane</location>
        <topology evidence="1">Single-pass type I membrane protein</topology>
    </subcellularLocation>
</comment>
<keyword evidence="2 8" id="KW-0812">Transmembrane</keyword>
<evidence type="ECO:0000313" key="10">
    <source>
        <dbReference type="EMBL" id="OTF76892.1"/>
    </source>
</evidence>
<keyword evidence="11" id="KW-1185">Reference proteome</keyword>
<accession>A0A1Y3B7R4</accession>
<gene>
    <name evidence="10" type="ORF">BLA29_011059</name>
</gene>
<dbReference type="InterPro" id="IPR048525">
    <property type="entry name" value="DDR1-2_DS-like"/>
</dbReference>
<evidence type="ECO:0000313" key="11">
    <source>
        <dbReference type="Proteomes" id="UP000194236"/>
    </source>
</evidence>
<keyword evidence="3" id="KW-0732">Signal</keyword>
<dbReference type="EMBL" id="MUJZ01035310">
    <property type="protein sequence ID" value="OTF76892.1"/>
    <property type="molecule type" value="Genomic_DNA"/>
</dbReference>
<dbReference type="AlphaFoldDB" id="A0A1Y3B7R4"/>
<feature type="domain" description="Discoidin" evidence="9">
    <location>
        <begin position="1"/>
        <end position="43"/>
    </location>
</feature>
<reference evidence="10 11" key="1">
    <citation type="submission" date="2017-03" db="EMBL/GenBank/DDBJ databases">
        <title>Genome Survey of Euroglyphus maynei.</title>
        <authorList>
            <person name="Arlian L.G."/>
            <person name="Morgan M.S."/>
            <person name="Rider S.D."/>
        </authorList>
    </citation>
    <scope>NUCLEOTIDE SEQUENCE [LARGE SCALE GENOMIC DNA]</scope>
    <source>
        <strain evidence="10">Arlian Lab</strain>
        <tissue evidence="10">Whole body</tissue>
    </source>
</reference>
<organism evidence="10 11">
    <name type="scientific">Euroglyphus maynei</name>
    <name type="common">Mayne's house dust mite</name>
    <dbReference type="NCBI Taxonomy" id="6958"/>
    <lineage>
        <taxon>Eukaryota</taxon>
        <taxon>Metazoa</taxon>
        <taxon>Ecdysozoa</taxon>
        <taxon>Arthropoda</taxon>
        <taxon>Chelicerata</taxon>
        <taxon>Arachnida</taxon>
        <taxon>Acari</taxon>
        <taxon>Acariformes</taxon>
        <taxon>Sarcoptiformes</taxon>
        <taxon>Astigmata</taxon>
        <taxon>Psoroptidia</taxon>
        <taxon>Analgoidea</taxon>
        <taxon>Pyroglyphidae</taxon>
        <taxon>Pyroglyphinae</taxon>
        <taxon>Euroglyphus</taxon>
    </lineage>
</organism>